<keyword evidence="2" id="KW-0808">Transferase</keyword>
<dbReference type="GO" id="GO:0035251">
    <property type="term" value="F:UDP-glucosyltransferase activity"/>
    <property type="evidence" value="ECO:0007669"/>
    <property type="project" value="TreeGrafter"/>
</dbReference>
<dbReference type="Proteomes" id="UP001221757">
    <property type="component" value="Unassembled WGS sequence"/>
</dbReference>
<evidence type="ECO:0008006" key="5">
    <source>
        <dbReference type="Google" id="ProtNLM"/>
    </source>
</evidence>
<evidence type="ECO:0000256" key="2">
    <source>
        <dbReference type="ARBA" id="ARBA00022679"/>
    </source>
</evidence>
<sequence length="510" mass="55623">MAPRHIVAMLIPAWGHTCSYLYIATQALQKDHNLVITMVQHNVLVAQMEAELKTFAYDATRLRILGVGDKDIEFGPTMIKEAFGQLVVGWMELIPQLAQESDEWPKPRAIHMDFFVGGLVIEPTKQIMGPACKMLLWFSCALVSLPAHLTEYDFAAITEEIYSDETRRQARSKDEILEQVALAWNGTDKLSGRVIECPGIPDMYDYERVAYAAGAPQGIDQLLVAAQKLEKIVDGLIVPTATCFEPVAVPYCRELYKKRGKELFTVGMQAHELCWTDAAPVLPTNEAVRSFLDSAVAQHGAKSVLYISFGSLFFPLATPELVEALVDTLLTLEQPFPFLFALGGKLASLPKELIERVNTSGKGLICAFWVEQRAILQHGAVGWFLTHCGYNSTSESLSQGIPLIAWPTNAEQPVTALLLSSGPRPVAIELMQIRAGPQLAPPLRGGPAPTGTVEAATAEFRAAFAAARGPRGAVLTANAADMARTLRVARMGEAGEEIGRLAQFLGPIEN</sequence>
<dbReference type="PANTHER" id="PTHR48047">
    <property type="entry name" value="GLYCOSYLTRANSFERASE"/>
    <property type="match status" value="1"/>
</dbReference>
<gene>
    <name evidence="3" type="ORF">B0H17DRAFT_1140695</name>
</gene>
<evidence type="ECO:0000313" key="3">
    <source>
        <dbReference type="EMBL" id="KAJ7674259.1"/>
    </source>
</evidence>
<evidence type="ECO:0000256" key="1">
    <source>
        <dbReference type="ARBA" id="ARBA00009995"/>
    </source>
</evidence>
<protein>
    <recommendedName>
        <fullName evidence="5">Glycosyltransferase</fullName>
    </recommendedName>
</protein>
<reference evidence="3" key="1">
    <citation type="submission" date="2023-03" db="EMBL/GenBank/DDBJ databases">
        <title>Massive genome expansion in bonnet fungi (Mycena s.s.) driven by repeated elements and novel gene families across ecological guilds.</title>
        <authorList>
            <consortium name="Lawrence Berkeley National Laboratory"/>
            <person name="Harder C.B."/>
            <person name="Miyauchi S."/>
            <person name="Viragh M."/>
            <person name="Kuo A."/>
            <person name="Thoen E."/>
            <person name="Andreopoulos B."/>
            <person name="Lu D."/>
            <person name="Skrede I."/>
            <person name="Drula E."/>
            <person name="Henrissat B."/>
            <person name="Morin E."/>
            <person name="Kohler A."/>
            <person name="Barry K."/>
            <person name="LaButti K."/>
            <person name="Morin E."/>
            <person name="Salamov A."/>
            <person name="Lipzen A."/>
            <person name="Mereny Z."/>
            <person name="Hegedus B."/>
            <person name="Baldrian P."/>
            <person name="Stursova M."/>
            <person name="Weitz H."/>
            <person name="Taylor A."/>
            <person name="Grigoriev I.V."/>
            <person name="Nagy L.G."/>
            <person name="Martin F."/>
            <person name="Kauserud H."/>
        </authorList>
    </citation>
    <scope>NUCLEOTIDE SEQUENCE</scope>
    <source>
        <strain evidence="3">CBHHK067</strain>
    </source>
</reference>
<evidence type="ECO:0000313" key="4">
    <source>
        <dbReference type="Proteomes" id="UP001221757"/>
    </source>
</evidence>
<keyword evidence="4" id="KW-1185">Reference proteome</keyword>
<accession>A0AAD7D1D4</accession>
<dbReference type="Pfam" id="PF00201">
    <property type="entry name" value="UDPGT"/>
    <property type="match status" value="1"/>
</dbReference>
<dbReference type="SUPFAM" id="SSF53756">
    <property type="entry name" value="UDP-Glycosyltransferase/glycogen phosphorylase"/>
    <property type="match status" value="1"/>
</dbReference>
<dbReference type="EMBL" id="JARKIE010000157">
    <property type="protein sequence ID" value="KAJ7674259.1"/>
    <property type="molecule type" value="Genomic_DNA"/>
</dbReference>
<name>A0AAD7D1D4_MYCRO</name>
<comment type="similarity">
    <text evidence="1">Belongs to the UDP-glycosyltransferase family.</text>
</comment>
<dbReference type="Gene3D" id="3.40.50.2000">
    <property type="entry name" value="Glycogen Phosphorylase B"/>
    <property type="match status" value="2"/>
</dbReference>
<dbReference type="AlphaFoldDB" id="A0AAD7D1D4"/>
<organism evidence="3 4">
    <name type="scientific">Mycena rosella</name>
    <name type="common">Pink bonnet</name>
    <name type="synonym">Agaricus rosellus</name>
    <dbReference type="NCBI Taxonomy" id="1033263"/>
    <lineage>
        <taxon>Eukaryota</taxon>
        <taxon>Fungi</taxon>
        <taxon>Dikarya</taxon>
        <taxon>Basidiomycota</taxon>
        <taxon>Agaricomycotina</taxon>
        <taxon>Agaricomycetes</taxon>
        <taxon>Agaricomycetidae</taxon>
        <taxon>Agaricales</taxon>
        <taxon>Marasmiineae</taxon>
        <taxon>Mycenaceae</taxon>
        <taxon>Mycena</taxon>
    </lineage>
</organism>
<proteinExistence type="inferred from homology"/>
<dbReference type="InterPro" id="IPR002213">
    <property type="entry name" value="UDP_glucos_trans"/>
</dbReference>
<comment type="caution">
    <text evidence="3">The sequence shown here is derived from an EMBL/GenBank/DDBJ whole genome shotgun (WGS) entry which is preliminary data.</text>
</comment>